<organism evidence="2 4">
    <name type="scientific">Polaribacter dokdonensis DSW-5</name>
    <dbReference type="NCBI Taxonomy" id="1300348"/>
    <lineage>
        <taxon>Bacteria</taxon>
        <taxon>Pseudomonadati</taxon>
        <taxon>Bacteroidota</taxon>
        <taxon>Flavobacteriia</taxon>
        <taxon>Flavobacteriales</taxon>
        <taxon>Flavobacteriaceae</taxon>
    </lineage>
</organism>
<reference evidence="2 4" key="1">
    <citation type="submission" date="2015-07" db="EMBL/GenBank/DDBJ databases">
        <title>Genome of Polaribacter dokdonenesis DSW-5, isolated from seawater off Dokdo in Korea.</title>
        <authorList>
            <person name="Yoon K."/>
            <person name="Song J.Y."/>
            <person name="Kim J.F."/>
        </authorList>
    </citation>
    <scope>NUCLEOTIDE SEQUENCE [LARGE SCALE GENOMIC DNA]</scope>
    <source>
        <strain evidence="2 4">DSW-5</strain>
    </source>
</reference>
<comment type="caution">
    <text evidence="2">The sequence shown here is derived from an EMBL/GenBank/DDBJ whole genome shotgun (WGS) entry which is preliminary data.</text>
</comment>
<protein>
    <recommendedName>
        <fullName evidence="6">DUF4271 domain-containing protein</fullName>
    </recommendedName>
</protein>
<feature type="transmembrane region" description="Helical" evidence="1">
    <location>
        <begin position="119"/>
        <end position="137"/>
    </location>
</feature>
<keyword evidence="1" id="KW-0472">Membrane</keyword>
<dbReference type="Proteomes" id="UP000037716">
    <property type="component" value="Unassembled WGS sequence"/>
</dbReference>
<gene>
    <name evidence="2" type="ORF">I602_1310</name>
    <name evidence="3" type="ORF">SAMN05444353_0461</name>
</gene>
<dbReference type="Pfam" id="PF14093">
    <property type="entry name" value="DUF4271"/>
    <property type="match status" value="1"/>
</dbReference>
<feature type="transmembrane region" description="Helical" evidence="1">
    <location>
        <begin position="173"/>
        <end position="193"/>
    </location>
</feature>
<dbReference type="InterPro" id="IPR025367">
    <property type="entry name" value="DUF4271"/>
</dbReference>
<keyword evidence="1" id="KW-1133">Transmembrane helix</keyword>
<dbReference type="AlphaFoldDB" id="A0A0N0CFD9"/>
<keyword evidence="5" id="KW-1185">Reference proteome</keyword>
<dbReference type="EMBL" id="LGBR01000001">
    <property type="protein sequence ID" value="KOY51750.1"/>
    <property type="molecule type" value="Genomic_DNA"/>
</dbReference>
<reference evidence="3 5" key="2">
    <citation type="submission" date="2016-10" db="EMBL/GenBank/DDBJ databases">
        <authorList>
            <person name="Varghese N."/>
            <person name="Submissions S."/>
        </authorList>
    </citation>
    <scope>NUCLEOTIDE SEQUENCE [LARGE SCALE GENOMIC DNA]</scope>
    <source>
        <strain evidence="3 5">DSW-5</strain>
    </source>
</reference>
<sequence>MLLVCIVFLKLLNAKKLNESIFALFDFSFIEDESSEPNNLFSPFQSILFLFSVSTVSLLVYYFKIYKQTETTQSFTTFFTLFLVVFCFFFLKKVLEYALTRLFLIKNQISVFVITKANYLYSVSFILYILLILYEYANVKSVYLFYFSVFLFLLRFVFFVIRNKKLIFNKLFYFILYICAFEIAPLFVLFNLMF</sequence>
<feature type="transmembrane region" description="Helical" evidence="1">
    <location>
        <begin position="75"/>
        <end position="91"/>
    </location>
</feature>
<feature type="transmembrane region" description="Helical" evidence="1">
    <location>
        <begin position="143"/>
        <end position="161"/>
    </location>
</feature>
<evidence type="ECO:0000313" key="3">
    <source>
        <dbReference type="EMBL" id="SEE04012.1"/>
    </source>
</evidence>
<evidence type="ECO:0000313" key="5">
    <source>
        <dbReference type="Proteomes" id="UP000183071"/>
    </source>
</evidence>
<name>A0A0N0CFD9_9FLAO</name>
<evidence type="ECO:0000313" key="4">
    <source>
        <dbReference type="Proteomes" id="UP000037716"/>
    </source>
</evidence>
<evidence type="ECO:0008006" key="6">
    <source>
        <dbReference type="Google" id="ProtNLM"/>
    </source>
</evidence>
<dbReference type="STRING" id="1300348.I602_1310"/>
<evidence type="ECO:0000313" key="2">
    <source>
        <dbReference type="EMBL" id="KOY51750.1"/>
    </source>
</evidence>
<dbReference type="Proteomes" id="UP000183071">
    <property type="component" value="Unassembled WGS sequence"/>
</dbReference>
<dbReference type="EMBL" id="FNUE01000001">
    <property type="protein sequence ID" value="SEE04012.1"/>
    <property type="molecule type" value="Genomic_DNA"/>
</dbReference>
<evidence type="ECO:0000256" key="1">
    <source>
        <dbReference type="SAM" id="Phobius"/>
    </source>
</evidence>
<keyword evidence="1" id="KW-0812">Transmembrane</keyword>
<feature type="transmembrane region" description="Helical" evidence="1">
    <location>
        <begin position="44"/>
        <end position="63"/>
    </location>
</feature>
<proteinExistence type="predicted"/>
<accession>A0A0N0CFD9</accession>
<dbReference type="PATRIC" id="fig|1300348.6.peg.1309"/>